<feature type="coiled-coil region" evidence="1">
    <location>
        <begin position="460"/>
        <end position="593"/>
    </location>
</feature>
<dbReference type="GeneID" id="28741592"/>
<name>A0A0N0NK33_9EURO</name>
<dbReference type="Proteomes" id="UP000038010">
    <property type="component" value="Unassembled WGS sequence"/>
</dbReference>
<feature type="region of interest" description="Disordered" evidence="2">
    <location>
        <begin position="1057"/>
        <end position="1098"/>
    </location>
</feature>
<feature type="coiled-coil region" evidence="1">
    <location>
        <begin position="863"/>
        <end position="897"/>
    </location>
</feature>
<dbReference type="GO" id="GO:0000146">
    <property type="term" value="F:microfilament motor activity"/>
    <property type="evidence" value="ECO:0007669"/>
    <property type="project" value="TreeGrafter"/>
</dbReference>
<dbReference type="GO" id="GO:0005737">
    <property type="term" value="C:cytoplasm"/>
    <property type="evidence" value="ECO:0007669"/>
    <property type="project" value="TreeGrafter"/>
</dbReference>
<dbReference type="VEuPathDB" id="FungiDB:AB675_92"/>
<dbReference type="GO" id="GO:0032982">
    <property type="term" value="C:myosin filament"/>
    <property type="evidence" value="ECO:0007669"/>
    <property type="project" value="TreeGrafter"/>
</dbReference>
<gene>
    <name evidence="3" type="ORF">AB675_92</name>
</gene>
<keyword evidence="4" id="KW-1185">Reference proteome</keyword>
<reference evidence="3 4" key="1">
    <citation type="submission" date="2015-06" db="EMBL/GenBank/DDBJ databases">
        <title>Draft genome of the ant-associated black yeast Phialophora attae CBS 131958.</title>
        <authorList>
            <person name="Moreno L.F."/>
            <person name="Stielow B.J."/>
            <person name="de Hoog S."/>
            <person name="Vicente V.A."/>
            <person name="Weiss V.A."/>
            <person name="de Vries M."/>
            <person name="Cruz L.M."/>
            <person name="Souza E.M."/>
        </authorList>
    </citation>
    <scope>NUCLEOTIDE SEQUENCE [LARGE SCALE GENOMIC DNA]</scope>
    <source>
        <strain evidence="3 4">CBS 131958</strain>
    </source>
</reference>
<feature type="compositionally biased region" description="Acidic residues" evidence="2">
    <location>
        <begin position="1164"/>
        <end position="1181"/>
    </location>
</feature>
<dbReference type="OrthoDB" id="5875463at2759"/>
<feature type="compositionally biased region" description="Basic and acidic residues" evidence="2">
    <location>
        <begin position="1057"/>
        <end position="1080"/>
    </location>
</feature>
<feature type="coiled-coil region" evidence="1">
    <location>
        <begin position="226"/>
        <end position="424"/>
    </location>
</feature>
<comment type="caution">
    <text evidence="3">The sequence shown here is derived from an EMBL/GenBank/DDBJ whole genome shotgun (WGS) entry which is preliminary data.</text>
</comment>
<sequence length="1193" mass="134055">MAKISMLDMVRKDSMLKANKVARKVSDKVETACKDSVLGASIVARKVSGKVETFREASTITTTKAARKVSDKVDQVLIKVSPKVNKATREISNKVDKALIKANLKQVLRMVSKTSNVPANAAAPTDPVAANEDLIETLRLAPPSFLDNDNEDNGAGNDEEEVNVTFFRSASGTTPPFQLSLSSSGSHSRAVSNASAVETELLEQIVGRDKRIKELRFVNAAQHGELQQLKKVNKSYEGRKQLADDEVAEWKEKAELRAADLAAAKAGLEEARLIREGLSEFVIRAQNELAEAKDAKNQLEQLRAEHEILRSEHEILRSEHQDTSTAAHSAMDALEKLQAEHDDVRREKEEVSSKLSSIRTKYEMLKEANEELYQKSGEANDHIAVLHEDKVASNAQLTEAKAAHESLRKEKEKLQAEHISLQCDHEEVCGNLSDTTSNHEVLQKETEGLRQKSSVMQDRITKLHQEKHALNAELAETKADHESQCEVVSSKLSDILSRHEALHNELLQKSPKANESLAKLREEKRDLSTQLTDIKIVHESLRKENENVLHKSRNAQDSLNKLYEEKRYLTLQLAELETSNEDLRKENDESRLKLVMFDVIQKQADSASQSLAGAIKENGALQREKAATSQHLAAVQQKVDIVNEAYEEQHKTLLKAQREIESLQDEQADLAEHLKSAQRDYDVLINHKIRAWAADPSVPTHSHFKPDEIQNLKSTLAQSQQMHATEVERHKVTFNRAEEHEKRVKYLEADNPVLKKRAEHLTTLDEARHIVEKHQNAVHAFFEASALMESDSEMAIAINDLIKLLTTEKVTTEQMATVMFDNNDLNTKLVDLQRVYDRDIENGYQAQEEMDQKIIDLEHSREAREAKAVCDAYNQREEKLQKEVAELSEIIDGLQSQLEEQAFGTHADFMRQAHSDEVKTLKHTIEVTEEAYHDLQWENEVQVGWAAHQVADVGTVTEQRDHMEAQLNALKAVFKNHPEMAGLPNEMPWRPNYRACLPEEQAEILAGRDDLVGRDNDRKEIDQSTAAYMAYSLVRAQYLNTEPCDATIAQENAYTHPEEYETAAEKRKREEQESVARALEEQMQQKLPPKPKWDGPAAPPPIVQGNPMEWAALVPVLPDGGKAFESDSEGTSASYATAGEESAETPAVANGQAGELKERIGQALEDEDWVTDSDSDDEEDTVIGVHVEDTFTT</sequence>
<dbReference type="AlphaFoldDB" id="A0A0N0NK33"/>
<accession>A0A0N0NK33</accession>
<evidence type="ECO:0000313" key="4">
    <source>
        <dbReference type="Proteomes" id="UP000038010"/>
    </source>
</evidence>
<dbReference type="RefSeq" id="XP_017997644.1">
    <property type="nucleotide sequence ID" value="XM_018149821.1"/>
</dbReference>
<evidence type="ECO:0000256" key="2">
    <source>
        <dbReference type="SAM" id="MobiDB-lite"/>
    </source>
</evidence>
<feature type="coiled-coil region" evidence="1">
    <location>
        <begin position="646"/>
        <end position="680"/>
    </location>
</feature>
<evidence type="ECO:0000256" key="1">
    <source>
        <dbReference type="SAM" id="Coils"/>
    </source>
</evidence>
<dbReference type="PANTHER" id="PTHR45615:SF40">
    <property type="entry name" value="MYOSIN HEAVY CHAIN, NON-MUSCLE"/>
    <property type="match status" value="1"/>
</dbReference>
<proteinExistence type="predicted"/>
<keyword evidence="1" id="KW-0175">Coiled coil</keyword>
<dbReference type="STRING" id="1664694.A0A0N0NK33"/>
<protein>
    <submittedName>
        <fullName evidence="3">Uncharacterized protein</fullName>
    </submittedName>
</protein>
<evidence type="ECO:0000313" key="3">
    <source>
        <dbReference type="EMBL" id="KPI37681.1"/>
    </source>
</evidence>
<dbReference type="GO" id="GO:0016460">
    <property type="term" value="C:myosin II complex"/>
    <property type="evidence" value="ECO:0007669"/>
    <property type="project" value="TreeGrafter"/>
</dbReference>
<dbReference type="GO" id="GO:0051015">
    <property type="term" value="F:actin filament binding"/>
    <property type="evidence" value="ECO:0007669"/>
    <property type="project" value="TreeGrafter"/>
</dbReference>
<dbReference type="EMBL" id="LFJN01000022">
    <property type="protein sequence ID" value="KPI37681.1"/>
    <property type="molecule type" value="Genomic_DNA"/>
</dbReference>
<dbReference type="PANTHER" id="PTHR45615">
    <property type="entry name" value="MYOSIN HEAVY CHAIN, NON-MUSCLE"/>
    <property type="match status" value="1"/>
</dbReference>
<feature type="region of interest" description="Disordered" evidence="2">
    <location>
        <begin position="1121"/>
        <end position="1193"/>
    </location>
</feature>
<organism evidence="3 4">
    <name type="scientific">Cyphellophora attinorum</name>
    <dbReference type="NCBI Taxonomy" id="1664694"/>
    <lineage>
        <taxon>Eukaryota</taxon>
        <taxon>Fungi</taxon>
        <taxon>Dikarya</taxon>
        <taxon>Ascomycota</taxon>
        <taxon>Pezizomycotina</taxon>
        <taxon>Eurotiomycetes</taxon>
        <taxon>Chaetothyriomycetidae</taxon>
        <taxon>Chaetothyriales</taxon>
        <taxon>Cyphellophoraceae</taxon>
        <taxon>Cyphellophora</taxon>
    </lineage>
</organism>